<dbReference type="GO" id="GO:0016787">
    <property type="term" value="F:hydrolase activity"/>
    <property type="evidence" value="ECO:0007669"/>
    <property type="project" value="UniProtKB-KW"/>
</dbReference>
<keyword evidence="3" id="KW-1185">Reference proteome</keyword>
<feature type="domain" description="Sulfatase N-terminal" evidence="1">
    <location>
        <begin position="34"/>
        <end position="282"/>
    </location>
</feature>
<comment type="caution">
    <text evidence="2">The sequence shown here is derived from an EMBL/GenBank/DDBJ whole genome shotgun (WGS) entry which is preliminary data.</text>
</comment>
<organism evidence="2 3">
    <name type="scientific">Filifactor villosus</name>
    <dbReference type="NCBI Taxonomy" id="29374"/>
    <lineage>
        <taxon>Bacteria</taxon>
        <taxon>Bacillati</taxon>
        <taxon>Bacillota</taxon>
        <taxon>Clostridia</taxon>
        <taxon>Peptostreptococcales</taxon>
        <taxon>Filifactoraceae</taxon>
        <taxon>Filifactor</taxon>
    </lineage>
</organism>
<name>A0ABV9QMT3_9FIRM</name>
<protein>
    <submittedName>
        <fullName evidence="2">STM4013/SEN3800 family hydrolase</fullName>
    </submittedName>
</protein>
<dbReference type="RefSeq" id="WP_379788780.1">
    <property type="nucleotide sequence ID" value="NZ_JBHSHL010000042.1"/>
</dbReference>
<dbReference type="SUPFAM" id="SSF53649">
    <property type="entry name" value="Alkaline phosphatase-like"/>
    <property type="match status" value="1"/>
</dbReference>
<reference evidence="3" key="1">
    <citation type="journal article" date="2019" name="Int. J. Syst. Evol. Microbiol.">
        <title>The Global Catalogue of Microorganisms (GCM) 10K type strain sequencing project: providing services to taxonomists for standard genome sequencing and annotation.</title>
        <authorList>
            <consortium name="The Broad Institute Genomics Platform"/>
            <consortium name="The Broad Institute Genome Sequencing Center for Infectious Disease"/>
            <person name="Wu L."/>
            <person name="Ma J."/>
        </authorList>
    </citation>
    <scope>NUCLEOTIDE SEQUENCE [LARGE SCALE GENOMIC DNA]</scope>
    <source>
        <strain evidence="3">CCUG 46385</strain>
    </source>
</reference>
<evidence type="ECO:0000313" key="3">
    <source>
        <dbReference type="Proteomes" id="UP001595916"/>
    </source>
</evidence>
<dbReference type="Gene3D" id="3.40.720.10">
    <property type="entry name" value="Alkaline Phosphatase, subunit A"/>
    <property type="match status" value="1"/>
</dbReference>
<accession>A0ABV9QMT3</accession>
<dbReference type="NCBIfam" id="NF038075">
    <property type="entry name" value="fam_STM4013"/>
    <property type="match status" value="1"/>
</dbReference>
<evidence type="ECO:0000259" key="1">
    <source>
        <dbReference type="Pfam" id="PF00884"/>
    </source>
</evidence>
<dbReference type="Pfam" id="PF00884">
    <property type="entry name" value="Sulfatase"/>
    <property type="match status" value="1"/>
</dbReference>
<dbReference type="Proteomes" id="UP001595916">
    <property type="component" value="Unassembled WGS sequence"/>
</dbReference>
<dbReference type="EMBL" id="JBHSHL010000042">
    <property type="protein sequence ID" value="MFC4805233.1"/>
    <property type="molecule type" value="Genomic_DNA"/>
</dbReference>
<sequence>MKRAVTEVPKSVIGDPRKARMSVNMNEVVGDCDILFVCLDTLRYDVAKEEEILGNTPSINRYGGWEKRHAPGNYTFPSHMAMFIGNLPSPSEPVPLYERERLFVAKENQAMGKLHPYSFVFEGDSFIRGLERAAYTTVCVGGVGFFNKRTPINNILPSFFMESYWNTRFACHIKESFENQINFVETWLKKRREGERVFLYLNVDSIHYPNSFYIEGEKEDSLKTHAAALRYVDVHIERLFSLFRKRNKTFCILCSDHGTCYGEEGYYFHCLSHEIVYTVPYMHFFL</sequence>
<evidence type="ECO:0000313" key="2">
    <source>
        <dbReference type="EMBL" id="MFC4805233.1"/>
    </source>
</evidence>
<gene>
    <name evidence="2" type="ORF">ACFO4R_09085</name>
</gene>
<dbReference type="InterPro" id="IPR017850">
    <property type="entry name" value="Alkaline_phosphatase_core_sf"/>
</dbReference>
<proteinExistence type="predicted"/>
<dbReference type="InterPro" id="IPR047838">
    <property type="entry name" value="STM4013-like"/>
</dbReference>
<dbReference type="InterPro" id="IPR000917">
    <property type="entry name" value="Sulfatase_N"/>
</dbReference>
<keyword evidence="2" id="KW-0378">Hydrolase</keyword>